<dbReference type="AlphaFoldDB" id="A0A074Y5J6"/>
<dbReference type="Proteomes" id="UP000030641">
    <property type="component" value="Unassembled WGS sequence"/>
</dbReference>
<dbReference type="InterPro" id="IPR045702">
    <property type="entry name" value="DUF6060"/>
</dbReference>
<proteinExistence type="predicted"/>
<feature type="signal peptide" evidence="1">
    <location>
        <begin position="1"/>
        <end position="19"/>
    </location>
</feature>
<feature type="chain" id="PRO_5001702994" evidence="1">
    <location>
        <begin position="20"/>
        <end position="228"/>
    </location>
</feature>
<dbReference type="OrthoDB" id="3849453at2759"/>
<dbReference type="Pfam" id="PF19535">
    <property type="entry name" value="DUF6060"/>
    <property type="match status" value="1"/>
</dbReference>
<dbReference type="RefSeq" id="XP_013341480.1">
    <property type="nucleotide sequence ID" value="XM_013486026.1"/>
</dbReference>
<accession>A0A074Y5J6</accession>
<dbReference type="GeneID" id="25370732"/>
<sequence>MHLLTVASVFLLFASTTLAASCSSFAQSGQAYTQPSIRTQIISKGLLCNSTASDCRVPIGGYVTDERTLNITVDSPDSIFELISDTVNIAFNETAVTTRVGDTGPNGVPQTWPVQNGTAGYVGFTANQRCVSGVLSGCEDAPLNNTAVEACTPILGVGDQLSGTIATITSDSVGLTCNPANTTKAKNGNNSNSCTGTEDQTGMGVADGLKGGSLVLLLSALFVAIIGI</sequence>
<reference evidence="2 3" key="1">
    <citation type="journal article" date="2014" name="BMC Genomics">
        <title>Genome sequencing of four Aureobasidium pullulans varieties: biotechnological potential, stress tolerance, and description of new species.</title>
        <authorList>
            <person name="Gostin Ar C."/>
            <person name="Ohm R.A."/>
            <person name="Kogej T."/>
            <person name="Sonjak S."/>
            <person name="Turk M."/>
            <person name="Zajc J."/>
            <person name="Zalar P."/>
            <person name="Grube M."/>
            <person name="Sun H."/>
            <person name="Han J."/>
            <person name="Sharma A."/>
            <person name="Chiniquy J."/>
            <person name="Ngan C.Y."/>
            <person name="Lipzen A."/>
            <person name="Barry K."/>
            <person name="Grigoriev I.V."/>
            <person name="Gunde-Cimerman N."/>
        </authorList>
    </citation>
    <scope>NUCLEOTIDE SEQUENCE [LARGE SCALE GENOMIC DNA]</scope>
    <source>
        <strain evidence="2 3">EXF-2481</strain>
    </source>
</reference>
<gene>
    <name evidence="2" type="ORF">AUEXF2481DRAFT_6964</name>
</gene>
<dbReference type="InParanoid" id="A0A074Y5J6"/>
<evidence type="ECO:0000256" key="1">
    <source>
        <dbReference type="SAM" id="SignalP"/>
    </source>
</evidence>
<organism evidence="2 3">
    <name type="scientific">Aureobasidium subglaciale (strain EXF-2481)</name>
    <name type="common">Aureobasidium pullulans var. subglaciale</name>
    <dbReference type="NCBI Taxonomy" id="1043005"/>
    <lineage>
        <taxon>Eukaryota</taxon>
        <taxon>Fungi</taxon>
        <taxon>Dikarya</taxon>
        <taxon>Ascomycota</taxon>
        <taxon>Pezizomycotina</taxon>
        <taxon>Dothideomycetes</taxon>
        <taxon>Dothideomycetidae</taxon>
        <taxon>Dothideales</taxon>
        <taxon>Saccotheciaceae</taxon>
        <taxon>Aureobasidium</taxon>
    </lineage>
</organism>
<dbReference type="EMBL" id="KL584767">
    <property type="protein sequence ID" value="KEQ93000.1"/>
    <property type="molecule type" value="Genomic_DNA"/>
</dbReference>
<keyword evidence="1" id="KW-0732">Signal</keyword>
<evidence type="ECO:0000313" key="2">
    <source>
        <dbReference type="EMBL" id="KEQ93000.1"/>
    </source>
</evidence>
<evidence type="ECO:0000313" key="3">
    <source>
        <dbReference type="Proteomes" id="UP000030641"/>
    </source>
</evidence>
<protein>
    <submittedName>
        <fullName evidence="2">Uncharacterized protein</fullName>
    </submittedName>
</protein>
<keyword evidence="3" id="KW-1185">Reference proteome</keyword>
<dbReference type="HOGENOM" id="CLU_093898_0_0_1"/>
<name>A0A074Y5J6_AURSE</name>